<keyword evidence="6" id="KW-1185">Reference proteome</keyword>
<dbReference type="InterPro" id="IPR027417">
    <property type="entry name" value="P-loop_NTPase"/>
</dbReference>
<dbReference type="NCBIfam" id="TIGR02142">
    <property type="entry name" value="modC_ABC"/>
    <property type="match status" value="1"/>
</dbReference>
<reference evidence="5 6" key="1">
    <citation type="submission" date="2017-05" db="EMBL/GenBank/DDBJ databases">
        <title>Full genome sequence of Pseudorhodoplanes sinuspersici.</title>
        <authorList>
            <person name="Dastgheib S.M.M."/>
            <person name="Shavandi M."/>
            <person name="Tirandaz H."/>
        </authorList>
    </citation>
    <scope>NUCLEOTIDE SEQUENCE [LARGE SCALE GENOMIC DNA]</scope>
    <source>
        <strain evidence="5 6">RIPI110</strain>
    </source>
</reference>
<dbReference type="InterPro" id="IPR003439">
    <property type="entry name" value="ABC_transporter-like_ATP-bd"/>
</dbReference>
<dbReference type="PROSITE" id="PS50893">
    <property type="entry name" value="ABC_TRANSPORTER_2"/>
    <property type="match status" value="1"/>
</dbReference>
<dbReference type="InterPro" id="IPR017871">
    <property type="entry name" value="ABC_transporter-like_CS"/>
</dbReference>
<feature type="domain" description="ABC transporter" evidence="4">
    <location>
        <begin position="1"/>
        <end position="228"/>
    </location>
</feature>
<dbReference type="RefSeq" id="WP_086087260.1">
    <property type="nucleotide sequence ID" value="NZ_CP021112.1"/>
</dbReference>
<dbReference type="GO" id="GO:0140359">
    <property type="term" value="F:ABC-type transporter activity"/>
    <property type="evidence" value="ECO:0007669"/>
    <property type="project" value="InterPro"/>
</dbReference>
<dbReference type="GO" id="GO:0016887">
    <property type="term" value="F:ATP hydrolysis activity"/>
    <property type="evidence" value="ECO:0007669"/>
    <property type="project" value="InterPro"/>
</dbReference>
<dbReference type="PROSITE" id="PS00211">
    <property type="entry name" value="ABC_TRANSPORTER_1"/>
    <property type="match status" value="1"/>
</dbReference>
<keyword evidence="2" id="KW-0547">Nucleotide-binding</keyword>
<evidence type="ECO:0000256" key="2">
    <source>
        <dbReference type="ARBA" id="ARBA00022741"/>
    </source>
</evidence>
<dbReference type="GO" id="GO:0015098">
    <property type="term" value="F:molybdate ion transmembrane transporter activity"/>
    <property type="evidence" value="ECO:0007669"/>
    <property type="project" value="InterPro"/>
</dbReference>
<organism evidence="5 6">
    <name type="scientific">Pseudorhodoplanes sinuspersici</name>
    <dbReference type="NCBI Taxonomy" id="1235591"/>
    <lineage>
        <taxon>Bacteria</taxon>
        <taxon>Pseudomonadati</taxon>
        <taxon>Pseudomonadota</taxon>
        <taxon>Alphaproteobacteria</taxon>
        <taxon>Hyphomicrobiales</taxon>
        <taxon>Pseudorhodoplanes</taxon>
    </lineage>
</organism>
<dbReference type="STRING" id="1235591.CAK95_06970"/>
<dbReference type="OrthoDB" id="9802264at2"/>
<dbReference type="AlphaFoldDB" id="A0A1W6ZNN7"/>
<dbReference type="GO" id="GO:0005524">
    <property type="term" value="F:ATP binding"/>
    <property type="evidence" value="ECO:0007669"/>
    <property type="project" value="UniProtKB-KW"/>
</dbReference>
<dbReference type="EMBL" id="CP021112">
    <property type="protein sequence ID" value="ARP98847.1"/>
    <property type="molecule type" value="Genomic_DNA"/>
</dbReference>
<dbReference type="Gene3D" id="3.40.50.300">
    <property type="entry name" value="P-loop containing nucleotide triphosphate hydrolases"/>
    <property type="match status" value="1"/>
</dbReference>
<dbReference type="GO" id="GO:0016020">
    <property type="term" value="C:membrane"/>
    <property type="evidence" value="ECO:0007669"/>
    <property type="project" value="InterPro"/>
</dbReference>
<dbReference type="SUPFAM" id="SSF52540">
    <property type="entry name" value="P-loop containing nucleoside triphosphate hydrolases"/>
    <property type="match status" value="1"/>
</dbReference>
<accession>A0A1W6ZNN7</accession>
<evidence type="ECO:0000256" key="1">
    <source>
        <dbReference type="ARBA" id="ARBA00005417"/>
    </source>
</evidence>
<gene>
    <name evidence="5" type="ORF">CAK95_06970</name>
</gene>
<name>A0A1W6ZNN7_9HYPH</name>
<dbReference type="KEGG" id="psin:CAK95_06970"/>
<dbReference type="InterPro" id="IPR011868">
    <property type="entry name" value="ModC_ABC_ATP-bd"/>
</dbReference>
<evidence type="ECO:0000313" key="6">
    <source>
        <dbReference type="Proteomes" id="UP000194137"/>
    </source>
</evidence>
<dbReference type="InterPro" id="IPR050334">
    <property type="entry name" value="Molybdenum_import_ModC"/>
</dbReference>
<keyword evidence="3 5" id="KW-0067">ATP-binding</keyword>
<dbReference type="Pfam" id="PF00005">
    <property type="entry name" value="ABC_tran"/>
    <property type="match status" value="1"/>
</dbReference>
<proteinExistence type="inferred from homology"/>
<comment type="similarity">
    <text evidence="1">Belongs to the ABC transporter superfamily.</text>
</comment>
<protein>
    <submittedName>
        <fullName evidence="5">Molybdenum ABC transporter ATP-binding protein</fullName>
    </submittedName>
</protein>
<dbReference type="InterPro" id="IPR003593">
    <property type="entry name" value="AAA+_ATPase"/>
</dbReference>
<evidence type="ECO:0000256" key="3">
    <source>
        <dbReference type="ARBA" id="ARBA00022840"/>
    </source>
</evidence>
<sequence>MLAVDIQKRVGDLDMAIAFESEGLVTGLFGPSGAGKSTLVNMIAGLVAPDRGRIALDGTVLFDVQSGINLPAYQRHIGYVFQEGRLFPHMTVRKNLDYGRWMAGIAPDQDGMKRIVAMLDIEPLLQRRPGKLSGGERQRVAIGRALMMKPRLLLLDEPLASLDPARKAEIMPYLIRLRDEARIPMVYVSHYARELKRIANVIVRIEAGRVTAFGGPDILTRSDEEAFA</sequence>
<dbReference type="Proteomes" id="UP000194137">
    <property type="component" value="Chromosome"/>
</dbReference>
<evidence type="ECO:0000313" key="5">
    <source>
        <dbReference type="EMBL" id="ARP98847.1"/>
    </source>
</evidence>
<evidence type="ECO:0000259" key="4">
    <source>
        <dbReference type="PROSITE" id="PS50893"/>
    </source>
</evidence>
<dbReference type="SMART" id="SM00382">
    <property type="entry name" value="AAA"/>
    <property type="match status" value="1"/>
</dbReference>
<dbReference type="PANTHER" id="PTHR43514">
    <property type="entry name" value="ABC TRANSPORTER I FAMILY MEMBER 10"/>
    <property type="match status" value="1"/>
</dbReference>
<dbReference type="PANTHER" id="PTHR43514:SF4">
    <property type="entry name" value="ABC TRANSPORTER I FAMILY MEMBER 10"/>
    <property type="match status" value="1"/>
</dbReference>